<gene>
    <name evidence="1" type="ORF">Bca52824_030118</name>
</gene>
<keyword evidence="2" id="KW-1185">Reference proteome</keyword>
<organism evidence="1 2">
    <name type="scientific">Brassica carinata</name>
    <name type="common">Ethiopian mustard</name>
    <name type="synonym">Abyssinian cabbage</name>
    <dbReference type="NCBI Taxonomy" id="52824"/>
    <lineage>
        <taxon>Eukaryota</taxon>
        <taxon>Viridiplantae</taxon>
        <taxon>Streptophyta</taxon>
        <taxon>Embryophyta</taxon>
        <taxon>Tracheophyta</taxon>
        <taxon>Spermatophyta</taxon>
        <taxon>Magnoliopsida</taxon>
        <taxon>eudicotyledons</taxon>
        <taxon>Gunneridae</taxon>
        <taxon>Pentapetalae</taxon>
        <taxon>rosids</taxon>
        <taxon>malvids</taxon>
        <taxon>Brassicales</taxon>
        <taxon>Brassicaceae</taxon>
        <taxon>Brassiceae</taxon>
        <taxon>Brassica</taxon>
    </lineage>
</organism>
<accession>A0A8X7S8K9</accession>
<evidence type="ECO:0000313" key="2">
    <source>
        <dbReference type="Proteomes" id="UP000886595"/>
    </source>
</evidence>
<dbReference type="Proteomes" id="UP000886595">
    <property type="component" value="Unassembled WGS sequence"/>
</dbReference>
<proteinExistence type="predicted"/>
<dbReference type="AlphaFoldDB" id="A0A8X7S8K9"/>
<reference evidence="1 2" key="1">
    <citation type="submission" date="2020-02" db="EMBL/GenBank/DDBJ databases">
        <authorList>
            <person name="Ma Q."/>
            <person name="Huang Y."/>
            <person name="Song X."/>
            <person name="Pei D."/>
        </authorList>
    </citation>
    <scope>NUCLEOTIDE SEQUENCE [LARGE SCALE GENOMIC DNA]</scope>
    <source>
        <strain evidence="1">Sxm20200214</strain>
        <tissue evidence="1">Leaf</tissue>
    </source>
</reference>
<dbReference type="EMBL" id="JAAMPC010000007">
    <property type="protein sequence ID" value="KAG2301467.1"/>
    <property type="molecule type" value="Genomic_DNA"/>
</dbReference>
<name>A0A8X7S8K9_BRACI</name>
<protein>
    <submittedName>
        <fullName evidence="1">Uncharacterized protein</fullName>
    </submittedName>
</protein>
<sequence length="62" mass="7484">MEAPPSDLERERKLRWSGSFRRWRWPITGYGRAGLGGRFSLRRRVPNKSVREVKRKKIDMIR</sequence>
<evidence type="ECO:0000313" key="1">
    <source>
        <dbReference type="EMBL" id="KAG2301467.1"/>
    </source>
</evidence>
<comment type="caution">
    <text evidence="1">The sequence shown here is derived from an EMBL/GenBank/DDBJ whole genome shotgun (WGS) entry which is preliminary data.</text>
</comment>